<evidence type="ECO:0000256" key="12">
    <source>
        <dbReference type="ARBA" id="ARBA00022989"/>
    </source>
</evidence>
<dbReference type="Pfam" id="PF00069">
    <property type="entry name" value="Pkinase"/>
    <property type="match status" value="1"/>
</dbReference>
<dbReference type="Pfam" id="PF04757">
    <property type="entry name" value="Pex2_Pex12"/>
    <property type="match status" value="1"/>
</dbReference>
<dbReference type="InterPro" id="IPR017375">
    <property type="entry name" value="PEX12"/>
</dbReference>
<keyword evidence="14" id="KW-0576">Peroxisome</keyword>
<dbReference type="InterPro" id="IPR017441">
    <property type="entry name" value="Protein_kinase_ATP_BS"/>
</dbReference>
<proteinExistence type="inferred from homology"/>
<evidence type="ECO:0000256" key="4">
    <source>
        <dbReference type="ARBA" id="ARBA00022448"/>
    </source>
</evidence>
<evidence type="ECO:0000256" key="6">
    <source>
        <dbReference type="ARBA" id="ARBA00022723"/>
    </source>
</evidence>
<evidence type="ECO:0000259" key="17">
    <source>
        <dbReference type="PROSITE" id="PS50011"/>
    </source>
</evidence>
<name>A0ABS2YYL1_POLSE</name>
<dbReference type="InterPro" id="IPR008271">
    <property type="entry name" value="Ser/Thr_kinase_AS"/>
</dbReference>
<keyword evidence="10 16" id="KW-0067">ATP-binding</keyword>
<dbReference type="InterPro" id="IPR000719">
    <property type="entry name" value="Prot_kinase_dom"/>
</dbReference>
<evidence type="ECO:0000256" key="14">
    <source>
        <dbReference type="ARBA" id="ARBA00023140"/>
    </source>
</evidence>
<keyword evidence="9" id="KW-0862">Zinc</keyword>
<feature type="binding site" evidence="16">
    <location>
        <position position="443"/>
    </location>
    <ligand>
        <name>ATP</name>
        <dbReference type="ChEBI" id="CHEBI:30616"/>
    </ligand>
</feature>
<evidence type="ECO:0000256" key="7">
    <source>
        <dbReference type="ARBA" id="ARBA00022741"/>
    </source>
</evidence>
<keyword evidence="19" id="KW-1185">Reference proteome</keyword>
<evidence type="ECO:0000256" key="2">
    <source>
        <dbReference type="ARBA" id="ARBA00004906"/>
    </source>
</evidence>
<dbReference type="InterPro" id="IPR006845">
    <property type="entry name" value="Pex_N"/>
</dbReference>
<accession>A0ABS2YYL1</accession>
<reference evidence="18" key="1">
    <citation type="journal article" date="2021" name="Cell">
        <title>Tracing the genetic footprints of vertebrate landing in non-teleost ray-finned fishes.</title>
        <authorList>
            <person name="Bi X."/>
            <person name="Wang K."/>
            <person name="Yang L."/>
            <person name="Pan H."/>
            <person name="Jiang H."/>
            <person name="Wei Q."/>
            <person name="Fang M."/>
            <person name="Yu H."/>
            <person name="Zhu C."/>
            <person name="Cai Y."/>
            <person name="He Y."/>
            <person name="Gan X."/>
            <person name="Zeng H."/>
            <person name="Yu D."/>
            <person name="Zhu Y."/>
            <person name="Jiang H."/>
            <person name="Qiu Q."/>
            <person name="Yang H."/>
            <person name="Zhang Y.E."/>
            <person name="Wang W."/>
            <person name="Zhu M."/>
            <person name="He S."/>
            <person name="Zhang G."/>
        </authorList>
    </citation>
    <scope>NUCLEOTIDE SEQUENCE</scope>
    <source>
        <strain evidence="18">Bchr_001</strain>
    </source>
</reference>
<evidence type="ECO:0000256" key="1">
    <source>
        <dbReference type="ARBA" id="ARBA00004585"/>
    </source>
</evidence>
<evidence type="ECO:0000256" key="10">
    <source>
        <dbReference type="ARBA" id="ARBA00022840"/>
    </source>
</evidence>
<dbReference type="EMBL" id="JAAWVN010013178">
    <property type="protein sequence ID" value="MBN3291569.1"/>
    <property type="molecule type" value="Genomic_DNA"/>
</dbReference>
<dbReference type="Gene3D" id="3.30.200.20">
    <property type="entry name" value="Phosphorylase Kinase, domain 1"/>
    <property type="match status" value="1"/>
</dbReference>
<sequence>MAQRAAHLTTVVADLDDRPSIFEVIAQESLMETVRPALEHAIKVLVDANPARYCFLWKWFDEIYTVLNLLLQHHFLSQASASFAENFYGMKRMSLRRPLVSQPPASQGLPKKQHLYSLLLLVLFPYIRTKLEKFASRLREEDDYAIHLSASPKKKFYKAFLAAYPFVSMTWEGWIFSQQLLYVFGRTKHHSPLLKLAGVRLAYLTADDIRALESVPPSPGSGLHQSCSEKLKLFLNQTIGKVASSLSTGLSVGVFFMQFLSWWYSSENQDTIKSLTSLPTPPPPVHLDQQNSPLDVHGQMPLCPLCHKFCSNDTALATSGYVFCYRCVYTYVKLHQSCRYLIRKTKHKWFTYKLWKSKQNYSCKSHKARRSWKNHRCDRAEWSRMQNENKEEAKRQHREAGGDWIVNFIIIIDEVIRTLGQGVFGTVLECTDHERGDIQVALKIAKGMDSYRKAARSEARILAHINLCDSEDRQSCVRMLNWFHFHGHVCIVFELLGLSTYDFLQENNFYPYPLEQIRHMGWQIFRAVDFLHQSKLIHTDLKPENILFINSEYSVEYNAKMKRYEKKIKNPDVKIADFGNAVYHDEDHSSEIQTRHYRAPEVILGGKDMLPGITLTAVNTLQQEHKSGNAANH</sequence>
<evidence type="ECO:0000256" key="11">
    <source>
        <dbReference type="ARBA" id="ARBA00022927"/>
    </source>
</evidence>
<keyword evidence="4" id="KW-0813">Transport</keyword>
<comment type="subcellular location">
    <subcellularLocation>
        <location evidence="1">Peroxisome membrane</location>
        <topology evidence="1">Multi-pass membrane protein</topology>
    </subcellularLocation>
</comment>
<evidence type="ECO:0000256" key="16">
    <source>
        <dbReference type="PROSITE-ProRule" id="PRU10141"/>
    </source>
</evidence>
<comment type="caution">
    <text evidence="18">The sequence shown here is derived from an EMBL/GenBank/DDBJ whole genome shotgun (WGS) entry which is preliminary data.</text>
</comment>
<keyword evidence="6" id="KW-0479">Metal-binding</keyword>
<dbReference type="PROSITE" id="PS00108">
    <property type="entry name" value="PROTEIN_KINASE_ST"/>
    <property type="match status" value="1"/>
</dbReference>
<feature type="non-terminal residue" evidence="18">
    <location>
        <position position="633"/>
    </location>
</feature>
<evidence type="ECO:0000256" key="9">
    <source>
        <dbReference type="ARBA" id="ARBA00022833"/>
    </source>
</evidence>
<dbReference type="InterPro" id="IPR011009">
    <property type="entry name" value="Kinase-like_dom_sf"/>
</dbReference>
<dbReference type="SMART" id="SM00220">
    <property type="entry name" value="S_TKc"/>
    <property type="match status" value="1"/>
</dbReference>
<evidence type="ECO:0000256" key="5">
    <source>
        <dbReference type="ARBA" id="ARBA00022692"/>
    </source>
</evidence>
<organism evidence="18 19">
    <name type="scientific">Polypterus senegalus</name>
    <name type="common">Senegal bichir</name>
    <dbReference type="NCBI Taxonomy" id="55291"/>
    <lineage>
        <taxon>Eukaryota</taxon>
        <taxon>Metazoa</taxon>
        <taxon>Chordata</taxon>
        <taxon>Craniata</taxon>
        <taxon>Vertebrata</taxon>
        <taxon>Euteleostomi</taxon>
        <taxon>Actinopterygii</taxon>
        <taxon>Polypteriformes</taxon>
        <taxon>Polypteridae</taxon>
        <taxon>Polypterus</taxon>
    </lineage>
</organism>
<dbReference type="SUPFAM" id="SSF56112">
    <property type="entry name" value="Protein kinase-like (PK-like)"/>
    <property type="match status" value="1"/>
</dbReference>
<evidence type="ECO:0000256" key="8">
    <source>
        <dbReference type="ARBA" id="ARBA00022771"/>
    </source>
</evidence>
<keyword evidence="7 16" id="KW-0547">Nucleotide-binding</keyword>
<feature type="domain" description="Protein kinase" evidence="17">
    <location>
        <begin position="413"/>
        <end position="633"/>
    </location>
</feature>
<keyword evidence="8" id="KW-0863">Zinc-finger</keyword>
<comment type="pathway">
    <text evidence="2">Protein modification; protein ubiquitination.</text>
</comment>
<keyword evidence="5" id="KW-0812">Transmembrane</keyword>
<evidence type="ECO:0000256" key="3">
    <source>
        <dbReference type="ARBA" id="ARBA00008704"/>
    </source>
</evidence>
<evidence type="ECO:0000256" key="15">
    <source>
        <dbReference type="ARBA" id="ARBA00045862"/>
    </source>
</evidence>
<dbReference type="Proteomes" id="UP001166052">
    <property type="component" value="Unassembled WGS sequence"/>
</dbReference>
<evidence type="ECO:0000313" key="18">
    <source>
        <dbReference type="EMBL" id="MBN3291569.1"/>
    </source>
</evidence>
<dbReference type="Gene3D" id="1.10.510.10">
    <property type="entry name" value="Transferase(Phosphotransferase) domain 1"/>
    <property type="match status" value="1"/>
</dbReference>
<keyword evidence="12" id="KW-1133">Transmembrane helix</keyword>
<feature type="non-terminal residue" evidence="18">
    <location>
        <position position="1"/>
    </location>
</feature>
<dbReference type="PROSITE" id="PS50011">
    <property type="entry name" value="PROTEIN_KINASE_DOM"/>
    <property type="match status" value="1"/>
</dbReference>
<evidence type="ECO:0000256" key="13">
    <source>
        <dbReference type="ARBA" id="ARBA00023136"/>
    </source>
</evidence>
<gene>
    <name evidence="18" type="primary">Pex12</name>
    <name evidence="18" type="ORF">GTO92_0001068</name>
</gene>
<protein>
    <submittedName>
        <fullName evidence="18">PEX12 protein</fullName>
    </submittedName>
</protein>
<evidence type="ECO:0000313" key="19">
    <source>
        <dbReference type="Proteomes" id="UP001166052"/>
    </source>
</evidence>
<keyword evidence="13" id="KW-0472">Membrane</keyword>
<keyword evidence="11" id="KW-0653">Protein transport</keyword>
<dbReference type="PANTHER" id="PTHR12888:SF0">
    <property type="entry name" value="PEROXISOME ASSEMBLY PROTEIN 12"/>
    <property type="match status" value="1"/>
</dbReference>
<comment type="function">
    <text evidence="15">Component of a retrotranslocation channel required for peroxisome organization by mediating export of the PEX5 receptor from peroxisomes to the cytosol, thereby promoting PEX5 recycling. The retrotranslocation channel is composed of PEX2, PEX10 and PEX12; each subunit contributing transmembrane segments that coassemble into an open channel that specifically allows the passage of PEX5 through the peroxisomal membrane. PEX12 also regulates PEX5 recycling by activating the E3 ubiquitin-protein ligase activity of PEX10. When PEX5 recycling is compromised, PEX12 stimulates PEX10-mediated polyubiquitination of PEX5, leading to its subsequent degradation.</text>
</comment>
<dbReference type="PANTHER" id="PTHR12888">
    <property type="entry name" value="PEROXISOME ASSEMBLY PROTEIN 12 PEROXIN-12"/>
    <property type="match status" value="1"/>
</dbReference>
<dbReference type="PROSITE" id="PS00107">
    <property type="entry name" value="PROTEIN_KINASE_ATP"/>
    <property type="match status" value="1"/>
</dbReference>
<comment type="similarity">
    <text evidence="3">Belongs to the pex2/pex10/pex12 family.</text>
</comment>